<keyword evidence="4" id="KW-0378">Hydrolase</keyword>
<dbReference type="Pfam" id="PF08340">
    <property type="entry name" value="YicC-like_C"/>
    <property type="match status" value="1"/>
</dbReference>
<organism evidence="8 9">
    <name type="scientific">Sutterella megalosphaeroides</name>
    <dbReference type="NCBI Taxonomy" id="2494234"/>
    <lineage>
        <taxon>Bacteria</taxon>
        <taxon>Pseudomonadati</taxon>
        <taxon>Pseudomonadota</taxon>
        <taxon>Betaproteobacteria</taxon>
        <taxon>Burkholderiales</taxon>
        <taxon>Sutterellaceae</taxon>
        <taxon>Sutterella</taxon>
    </lineage>
</organism>
<evidence type="ECO:0000259" key="7">
    <source>
        <dbReference type="Pfam" id="PF08340"/>
    </source>
</evidence>
<dbReference type="InterPro" id="IPR013527">
    <property type="entry name" value="YicC-like_N"/>
</dbReference>
<evidence type="ECO:0000256" key="1">
    <source>
        <dbReference type="ARBA" id="ARBA00001968"/>
    </source>
</evidence>
<dbReference type="AlphaFoldDB" id="A0A2Z6IC30"/>
<comment type="similarity">
    <text evidence="5">Belongs to the YicC/YloC family.</text>
</comment>
<feature type="domain" description="Endoribonuclease YicC-like N-terminal" evidence="6">
    <location>
        <begin position="4"/>
        <end position="155"/>
    </location>
</feature>
<feature type="domain" description="Endoribonuclease YicC-like C-terminal" evidence="7">
    <location>
        <begin position="180"/>
        <end position="300"/>
    </location>
</feature>
<dbReference type="KEGG" id="sutt:SUTMEG_05190"/>
<dbReference type="InterPro" id="IPR005229">
    <property type="entry name" value="YicC/YloC-like"/>
</dbReference>
<evidence type="ECO:0000256" key="5">
    <source>
        <dbReference type="ARBA" id="ARBA00035648"/>
    </source>
</evidence>
<dbReference type="PANTHER" id="PTHR30636">
    <property type="entry name" value="UPF0701 PROTEIN YICC"/>
    <property type="match status" value="1"/>
</dbReference>
<dbReference type="GO" id="GO:0004521">
    <property type="term" value="F:RNA endonuclease activity"/>
    <property type="evidence" value="ECO:0007669"/>
    <property type="project" value="InterPro"/>
</dbReference>
<keyword evidence="2" id="KW-0540">Nuclease</keyword>
<evidence type="ECO:0000256" key="3">
    <source>
        <dbReference type="ARBA" id="ARBA00022759"/>
    </source>
</evidence>
<gene>
    <name evidence="8" type="ORF">SUTMEG_05190</name>
</gene>
<evidence type="ECO:0000313" key="8">
    <source>
        <dbReference type="EMBL" id="BBF22628.1"/>
    </source>
</evidence>
<evidence type="ECO:0000259" key="6">
    <source>
        <dbReference type="Pfam" id="PF03755"/>
    </source>
</evidence>
<keyword evidence="3" id="KW-0255">Endonuclease</keyword>
<dbReference type="Proteomes" id="UP000271003">
    <property type="component" value="Chromosome"/>
</dbReference>
<sequence length="300" mass="33239">MAHVSSMTGYALADGSTPLGTVAVECRAVNSRFLDLTLRIDDALRFTEPLIRETLQKRVGRGKLEVRVSLRQNDAAMPASVHRESLERLMALQQSILDTARDARPLSVAEILEMPGIAAHPATDRDAVTRDVLAVLDKALEGFCAARAREGAALADVIRGYCDRMEATVTEVRGEIPRIIEHIEGKLTERLETALARTLTEKSTLDPAEVSDRIRQEVTLYAIRLDVDEEINRLLTHIAEVRRILEKGGPVGRRLDFMAQEMNREANTLGSKAAAIEMTNASLALKIVIEQLREQIQNLE</sequence>
<dbReference type="InterPro" id="IPR013551">
    <property type="entry name" value="YicC-like_C"/>
</dbReference>
<accession>A0A2Z6IC30</accession>
<dbReference type="NCBIfam" id="TIGR00255">
    <property type="entry name" value="YicC/YloC family endoribonuclease"/>
    <property type="match status" value="1"/>
</dbReference>
<comment type="cofactor">
    <cofactor evidence="1">
        <name>a divalent metal cation</name>
        <dbReference type="ChEBI" id="CHEBI:60240"/>
    </cofactor>
</comment>
<protein>
    <recommendedName>
        <fullName evidence="10">YicC family protein</fullName>
    </recommendedName>
</protein>
<dbReference type="EMBL" id="AP018786">
    <property type="protein sequence ID" value="BBF22628.1"/>
    <property type="molecule type" value="Genomic_DNA"/>
</dbReference>
<evidence type="ECO:0000256" key="2">
    <source>
        <dbReference type="ARBA" id="ARBA00022722"/>
    </source>
</evidence>
<dbReference type="Pfam" id="PF03755">
    <property type="entry name" value="YicC-like_N"/>
    <property type="match status" value="1"/>
</dbReference>
<evidence type="ECO:0000256" key="4">
    <source>
        <dbReference type="ARBA" id="ARBA00022801"/>
    </source>
</evidence>
<name>A0A2Z6IC30_9BURK</name>
<dbReference type="PANTHER" id="PTHR30636:SF3">
    <property type="entry name" value="UPF0701 PROTEIN YICC"/>
    <property type="match status" value="1"/>
</dbReference>
<dbReference type="OrthoDB" id="9771229at2"/>
<evidence type="ECO:0008006" key="10">
    <source>
        <dbReference type="Google" id="ProtNLM"/>
    </source>
</evidence>
<evidence type="ECO:0000313" key="9">
    <source>
        <dbReference type="Proteomes" id="UP000271003"/>
    </source>
</evidence>
<reference evidence="8 9" key="1">
    <citation type="journal article" date="2018" name="Int. J. Syst. Evol. Microbiol.">
        <title>Mesosutterella multiformis gen. nov., sp. nov., a member of the family Sutterellaceae and Sutterella megalosphaeroides sp. nov., isolated from human faeces.</title>
        <authorList>
            <person name="Sakamoto M."/>
            <person name="Ikeyama N."/>
            <person name="Kunihiro T."/>
            <person name="Iino T."/>
            <person name="Yuki M."/>
            <person name="Ohkuma M."/>
        </authorList>
    </citation>
    <scope>NUCLEOTIDE SEQUENCE [LARGE SCALE GENOMIC DNA]</scope>
    <source>
        <strain evidence="8 9">6FBBBH3</strain>
    </source>
</reference>
<dbReference type="GO" id="GO:0016787">
    <property type="term" value="F:hydrolase activity"/>
    <property type="evidence" value="ECO:0007669"/>
    <property type="project" value="UniProtKB-KW"/>
</dbReference>
<dbReference type="RefSeq" id="WP_120176317.1">
    <property type="nucleotide sequence ID" value="NZ_AP018786.1"/>
</dbReference>
<keyword evidence="9" id="KW-1185">Reference proteome</keyword>
<proteinExistence type="inferred from homology"/>